<comment type="caution">
    <text evidence="2">The sequence shown here is derived from an EMBL/GenBank/DDBJ whole genome shotgun (WGS) entry which is preliminary data.</text>
</comment>
<keyword evidence="1" id="KW-1133">Transmembrane helix</keyword>
<dbReference type="EMBL" id="CAXLJM020000112">
    <property type="protein sequence ID" value="CAL8136830.1"/>
    <property type="molecule type" value="Genomic_DNA"/>
</dbReference>
<dbReference type="Proteomes" id="UP001642540">
    <property type="component" value="Unassembled WGS sequence"/>
</dbReference>
<organism evidence="2 3">
    <name type="scientific">Orchesella dallaii</name>
    <dbReference type="NCBI Taxonomy" id="48710"/>
    <lineage>
        <taxon>Eukaryota</taxon>
        <taxon>Metazoa</taxon>
        <taxon>Ecdysozoa</taxon>
        <taxon>Arthropoda</taxon>
        <taxon>Hexapoda</taxon>
        <taxon>Collembola</taxon>
        <taxon>Entomobryomorpha</taxon>
        <taxon>Entomobryoidea</taxon>
        <taxon>Orchesellidae</taxon>
        <taxon>Orchesellinae</taxon>
        <taxon>Orchesella</taxon>
    </lineage>
</organism>
<name>A0ABP1RVX1_9HEXA</name>
<accession>A0ABP1RVX1</accession>
<feature type="transmembrane region" description="Helical" evidence="1">
    <location>
        <begin position="513"/>
        <end position="531"/>
    </location>
</feature>
<keyword evidence="1" id="KW-0812">Transmembrane</keyword>
<keyword evidence="3" id="KW-1185">Reference proteome</keyword>
<proteinExistence type="predicted"/>
<feature type="transmembrane region" description="Helical" evidence="1">
    <location>
        <begin position="445"/>
        <end position="465"/>
    </location>
</feature>
<gene>
    <name evidence="2" type="ORF">ODALV1_LOCUS26633</name>
</gene>
<reference evidence="2 3" key="1">
    <citation type="submission" date="2024-08" db="EMBL/GenBank/DDBJ databases">
        <authorList>
            <person name="Cucini C."/>
            <person name="Frati F."/>
        </authorList>
    </citation>
    <scope>NUCLEOTIDE SEQUENCE [LARGE SCALE GENOMIC DNA]</scope>
</reference>
<feature type="transmembrane region" description="Helical" evidence="1">
    <location>
        <begin position="770"/>
        <end position="791"/>
    </location>
</feature>
<evidence type="ECO:0000313" key="2">
    <source>
        <dbReference type="EMBL" id="CAL8136830.1"/>
    </source>
</evidence>
<protein>
    <submittedName>
        <fullName evidence="2">Uncharacterized protein</fullName>
    </submittedName>
</protein>
<evidence type="ECO:0000313" key="3">
    <source>
        <dbReference type="Proteomes" id="UP001642540"/>
    </source>
</evidence>
<evidence type="ECO:0000256" key="1">
    <source>
        <dbReference type="SAM" id="Phobius"/>
    </source>
</evidence>
<sequence length="823" mass="95921">MRLYSNYRNFYPKFLHKSDLRLSNLHEKLAKLPNCLNHIINFNGIDFIPFTTPVVLSRYDVIHSKYKVLKGKLRPKPTKPFTEWRRTFDYETVTQIYENKTSEIDWCQRQSLRHDLECFDIPFVDNTPKSKPWYCESHWYLFPPNPIEDPLFYELSALETPPLRMVIPASYKKFWSHDLNRINNESDRDTRWNFPFKTRSIYDVIITQMRPDDIYAIKAWSISLNVPYNSLFYQYTTTAREELTFSLKTSRIQHNQYDLKETVLFCRHCKKFLTFQPVNIGTKFSEKELAKAYRKLNSNIGNSHWTVVLPGDWDEAYISDTNWVLLHSSPYDLLLSFGDEHKTQWAVLDGARHRFELRLIMQAIVGNGSFGNAGWWNDWLHRKSDNVIDIPLDTRYIAPCLTICEAGKEEAFRFRVHPMKLKFVSCGTAGENGLAFEQLSSIFDVYIWIGILSTTVSITLLCSYIRCCHHEKIQVLNCKILVITFLHEYVDVFKALLEQGDPIANKYLKFRNFRWAFGFFLLMILIVSSAYKNDNITKLTLPRDPIPFDTFDALTNYSFQIYTRMNTIGGYQRYTLPPYVYDVFYKPFMKFLGIRNEHHRAVMTPSELYLFSKGDYSHSLVFDDSSIILPNRTKNVLNNTQLHPDYLSILYNGTPTSVDILRSCNQTALFLPDVEAHEAYYDLLNLKESRDKTYLSKESMFEIDSIIGFGRAVSPKVIDRLQSLEISGIYGWWTDFVVNYMTRVRGGRVQSNSNGEGADVKSNLKGNISVVFVVLAIGWGVSKLVFLGEVWKRLGRQVMKGFAKVGSCIEGYFLKRDRVLSAN</sequence>
<keyword evidence="1" id="KW-0472">Membrane</keyword>